<gene>
    <name evidence="1" type="ORF">EWH08_19675</name>
</gene>
<proteinExistence type="predicted"/>
<organism evidence="1 2">
    <name type="scientific">Sphingobium indicum</name>
    <dbReference type="NCBI Taxonomy" id="332055"/>
    <lineage>
        <taxon>Bacteria</taxon>
        <taxon>Pseudomonadati</taxon>
        <taxon>Pseudomonadota</taxon>
        <taxon>Alphaproteobacteria</taxon>
        <taxon>Sphingomonadales</taxon>
        <taxon>Sphingomonadaceae</taxon>
        <taxon>Sphingobium</taxon>
    </lineage>
</organism>
<reference evidence="1 2" key="1">
    <citation type="submission" date="2019-02" db="EMBL/GenBank/DDBJ databases">
        <authorList>
            <person name="Feng G."/>
        </authorList>
    </citation>
    <scope>NUCLEOTIDE SEQUENCE [LARGE SCALE GENOMIC DNA]</scope>
    <source>
        <strain evidence="1 2">DSM 26779</strain>
    </source>
</reference>
<dbReference type="AlphaFoldDB" id="A0A4Q4IT40"/>
<dbReference type="RefSeq" id="WP_129965703.1">
    <property type="nucleotide sequence ID" value="NZ_JACBZE010000021.1"/>
</dbReference>
<sequence length="137" mass="15406">MKREGENPGRRKGRPRDEDRACVLAHFEAQIALERSVVEIAEAGLTLYGVDMAPDGRSVLVVRRTLRGRSLERRYRQYRAEIAHSIAKLHPDPLELVGPKTGSKGRRLITRTIGISSAPVCLSFPPRDDLKRGRPKK</sequence>
<dbReference type="Proteomes" id="UP000292734">
    <property type="component" value="Unassembled WGS sequence"/>
</dbReference>
<evidence type="ECO:0000313" key="1">
    <source>
        <dbReference type="EMBL" id="RYL96494.1"/>
    </source>
</evidence>
<dbReference type="EMBL" id="SEOM01000019">
    <property type="protein sequence ID" value="RYL96494.1"/>
    <property type="molecule type" value="Genomic_DNA"/>
</dbReference>
<comment type="caution">
    <text evidence="1">The sequence shown here is derived from an EMBL/GenBank/DDBJ whole genome shotgun (WGS) entry which is preliminary data.</text>
</comment>
<protein>
    <submittedName>
        <fullName evidence="1">Uncharacterized protein</fullName>
    </submittedName>
</protein>
<name>A0A4Q4IT40_9SPHN</name>
<evidence type="ECO:0000313" key="2">
    <source>
        <dbReference type="Proteomes" id="UP000292734"/>
    </source>
</evidence>
<accession>A0A4Q4IT40</accession>